<feature type="compositionally biased region" description="Low complexity" evidence="1">
    <location>
        <begin position="243"/>
        <end position="253"/>
    </location>
</feature>
<name>A0A0F3MLU6_9RICK</name>
<dbReference type="OrthoDB" id="9957353at2"/>
<accession>A0A0F3MLU6</accession>
<dbReference type="EMBL" id="LANP01000006">
    <property type="protein sequence ID" value="KJV56743.1"/>
    <property type="molecule type" value="Genomic_DNA"/>
</dbReference>
<feature type="compositionally biased region" description="Polar residues" evidence="1">
    <location>
        <begin position="216"/>
        <end position="226"/>
    </location>
</feature>
<keyword evidence="4" id="KW-1185">Reference proteome</keyword>
<sequence length="266" mass="29368">MGNVGRQISKFLKNQMKHMTRMEMAQGSGVSYTEVCALIASAKPNPRLETVAKLSNFFEKSIDEILNRKRKCTNTGISNGYINPELVNQNVRQFLQQFVQDKRLRPSELSTSAGHSIMAVADFISNKKESLGCSILLHIADAHGLSIHGIMSGAFLKTKDKSTAINQEAEQKAVLHTMASNINTTDKQEDIDQGIAQTTQSLSLIGQTIGKHIGTEDSSSSPQTAVSRIIEKRKQASEEKEGQSSSVVSQVMSRRIKEQKSKKRDF</sequence>
<evidence type="ECO:0000259" key="2">
    <source>
        <dbReference type="PROSITE" id="PS50943"/>
    </source>
</evidence>
<feature type="compositionally biased region" description="Basic and acidic residues" evidence="1">
    <location>
        <begin position="229"/>
        <end position="242"/>
    </location>
</feature>
<feature type="region of interest" description="Disordered" evidence="1">
    <location>
        <begin position="212"/>
        <end position="266"/>
    </location>
</feature>
<evidence type="ECO:0000313" key="3">
    <source>
        <dbReference type="EMBL" id="KJV56743.1"/>
    </source>
</evidence>
<gene>
    <name evidence="3" type="ORF">OCHUTO_0317</name>
</gene>
<reference evidence="3 4" key="1">
    <citation type="submission" date="2015-02" db="EMBL/GenBank/DDBJ databases">
        <title>Genome Sequencing of Rickettsiales.</title>
        <authorList>
            <person name="Daugherty S.C."/>
            <person name="Su Q."/>
            <person name="Abolude K."/>
            <person name="Beier-Sexton M."/>
            <person name="Carlyon J.A."/>
            <person name="Carter R."/>
            <person name="Day N.P."/>
            <person name="Dumler S.J."/>
            <person name="Dyachenko V."/>
            <person name="Godinez A."/>
            <person name="Kurtti T.J."/>
            <person name="Lichay M."/>
            <person name="Mullins K.E."/>
            <person name="Ott S."/>
            <person name="Pappas-Brown V."/>
            <person name="Paris D.H."/>
            <person name="Patel P."/>
            <person name="Richards A.L."/>
            <person name="Sadzewicz L."/>
            <person name="Sears K."/>
            <person name="Seidman D."/>
            <person name="Sengamalay N."/>
            <person name="Stenos J."/>
            <person name="Tallon L.J."/>
            <person name="Vincent G."/>
            <person name="Fraser C.M."/>
            <person name="Munderloh U."/>
            <person name="Dunning-Hotopp J.C."/>
        </authorList>
    </citation>
    <scope>NUCLEOTIDE SEQUENCE [LARGE SCALE GENOMIC DNA]</scope>
    <source>
        <strain evidence="3 4">Fuller</strain>
    </source>
</reference>
<organism evidence="3 4">
    <name type="scientific">Orientia chuto str. Dubai</name>
    <dbReference type="NCBI Taxonomy" id="1359168"/>
    <lineage>
        <taxon>Bacteria</taxon>
        <taxon>Pseudomonadati</taxon>
        <taxon>Pseudomonadota</taxon>
        <taxon>Alphaproteobacteria</taxon>
        <taxon>Rickettsiales</taxon>
        <taxon>Rickettsiaceae</taxon>
        <taxon>Rickettsieae</taxon>
        <taxon>Orientia</taxon>
    </lineage>
</organism>
<evidence type="ECO:0000256" key="1">
    <source>
        <dbReference type="SAM" id="MobiDB-lite"/>
    </source>
</evidence>
<dbReference type="Gene3D" id="1.10.260.40">
    <property type="entry name" value="lambda repressor-like DNA-binding domains"/>
    <property type="match status" value="1"/>
</dbReference>
<proteinExistence type="predicted"/>
<dbReference type="Proteomes" id="UP000033616">
    <property type="component" value="Unassembled WGS sequence"/>
</dbReference>
<dbReference type="RefSeq" id="WP_045797075.1">
    <property type="nucleotide sequence ID" value="NZ_LANP01000006.1"/>
</dbReference>
<dbReference type="PATRIC" id="fig|1359168.3.peg.1074"/>
<dbReference type="PROSITE" id="PS50943">
    <property type="entry name" value="HTH_CROC1"/>
    <property type="match status" value="1"/>
</dbReference>
<comment type="caution">
    <text evidence="3">The sequence shown here is derived from an EMBL/GenBank/DDBJ whole genome shotgun (WGS) entry which is preliminary data.</text>
</comment>
<feature type="domain" description="HTH cro/C1-type" evidence="2">
    <location>
        <begin position="15"/>
        <end position="65"/>
    </location>
</feature>
<dbReference type="AlphaFoldDB" id="A0A0F3MLU6"/>
<feature type="compositionally biased region" description="Basic and acidic residues" evidence="1">
    <location>
        <begin position="255"/>
        <end position="266"/>
    </location>
</feature>
<evidence type="ECO:0000313" key="4">
    <source>
        <dbReference type="Proteomes" id="UP000033616"/>
    </source>
</evidence>
<dbReference type="InterPro" id="IPR001387">
    <property type="entry name" value="Cro/C1-type_HTH"/>
</dbReference>
<protein>
    <submittedName>
        <fullName evidence="3">Helix-turn-helix family protein</fullName>
    </submittedName>
</protein>
<dbReference type="InterPro" id="IPR010982">
    <property type="entry name" value="Lambda_DNA-bd_dom_sf"/>
</dbReference>
<dbReference type="GO" id="GO:0003677">
    <property type="term" value="F:DNA binding"/>
    <property type="evidence" value="ECO:0007669"/>
    <property type="project" value="InterPro"/>
</dbReference>
<dbReference type="STRING" id="1359168.OCHUTO_0317"/>
<dbReference type="SUPFAM" id="SSF47413">
    <property type="entry name" value="lambda repressor-like DNA-binding domains"/>
    <property type="match status" value="1"/>
</dbReference>